<dbReference type="PROSITE" id="PS01124">
    <property type="entry name" value="HTH_ARAC_FAMILY_2"/>
    <property type="match status" value="1"/>
</dbReference>
<organism evidence="5 6">
    <name type="scientific">Paenibacillus germinis</name>
    <dbReference type="NCBI Taxonomy" id="2654979"/>
    <lineage>
        <taxon>Bacteria</taxon>
        <taxon>Bacillati</taxon>
        <taxon>Bacillota</taxon>
        <taxon>Bacilli</taxon>
        <taxon>Bacillales</taxon>
        <taxon>Paenibacillaceae</taxon>
        <taxon>Paenibacillus</taxon>
    </lineage>
</organism>
<dbReference type="InterPro" id="IPR009057">
    <property type="entry name" value="Homeodomain-like_sf"/>
</dbReference>
<dbReference type="Gene3D" id="1.10.10.60">
    <property type="entry name" value="Homeodomain-like"/>
    <property type="match status" value="2"/>
</dbReference>
<dbReference type="PANTHER" id="PTHR43280">
    <property type="entry name" value="ARAC-FAMILY TRANSCRIPTIONAL REGULATOR"/>
    <property type="match status" value="1"/>
</dbReference>
<proteinExistence type="predicted"/>
<keyword evidence="2" id="KW-0238">DNA-binding</keyword>
<evidence type="ECO:0000256" key="2">
    <source>
        <dbReference type="ARBA" id="ARBA00023125"/>
    </source>
</evidence>
<feature type="domain" description="HTH araC/xylS-type" evidence="4">
    <location>
        <begin position="192"/>
        <end position="290"/>
    </location>
</feature>
<dbReference type="SUPFAM" id="SSF46689">
    <property type="entry name" value="Homeodomain-like"/>
    <property type="match status" value="2"/>
</dbReference>
<sequence>MAAKSDYKKMSRLLNETAVDLQGAELSFKVHYWGAMPEHFDNPLHRHSFFEVCYVLAGEGSYLESDEEYPLRQGTLFCSRPGKWHQIKSEAGIEIYYVAFELDSSRSSEEKLNRYLQMMNLNKIVVPMADETVTAQTWRMLFTLCKQDRIMTKEMIRSFAYALLVSFYSEFAEVVESDDFPEHQQISSYYLQRAKLFIEDNLASSLSLHQLSSYLHITERHLSRLFAVKVGQTFSHYVQERRVRKSMELLLETDWTISRIAQEIGFESVHYYSRVFTRKIGVPPGKFRKSQLSEIPFIKL</sequence>
<dbReference type="CDD" id="cd02208">
    <property type="entry name" value="cupin_RmlC-like"/>
    <property type="match status" value="1"/>
</dbReference>
<dbReference type="PANTHER" id="PTHR43280:SF28">
    <property type="entry name" value="HTH-TYPE TRANSCRIPTIONAL ACTIVATOR RHAS"/>
    <property type="match status" value="1"/>
</dbReference>
<dbReference type="Gene3D" id="2.60.120.10">
    <property type="entry name" value="Jelly Rolls"/>
    <property type="match status" value="1"/>
</dbReference>
<dbReference type="EMBL" id="WHOC01000133">
    <property type="protein sequence ID" value="NOU88743.1"/>
    <property type="molecule type" value="Genomic_DNA"/>
</dbReference>
<dbReference type="InterPro" id="IPR014710">
    <property type="entry name" value="RmlC-like_jellyroll"/>
</dbReference>
<dbReference type="PROSITE" id="PS00041">
    <property type="entry name" value="HTH_ARAC_FAMILY_1"/>
    <property type="match status" value="1"/>
</dbReference>
<dbReference type="InterPro" id="IPR037923">
    <property type="entry name" value="HTH-like"/>
</dbReference>
<dbReference type="Pfam" id="PF12833">
    <property type="entry name" value="HTH_18"/>
    <property type="match status" value="1"/>
</dbReference>
<comment type="caution">
    <text evidence="5">The sequence shown here is derived from an EMBL/GenBank/DDBJ whole genome shotgun (WGS) entry which is preliminary data.</text>
</comment>
<gene>
    <name evidence="5" type="ORF">GC102_23755</name>
</gene>
<evidence type="ECO:0000313" key="6">
    <source>
        <dbReference type="Proteomes" id="UP000658690"/>
    </source>
</evidence>
<keyword evidence="6" id="KW-1185">Reference proteome</keyword>
<dbReference type="InterPro" id="IPR003313">
    <property type="entry name" value="AraC-bd"/>
</dbReference>
<evidence type="ECO:0000256" key="1">
    <source>
        <dbReference type="ARBA" id="ARBA00023015"/>
    </source>
</evidence>
<dbReference type="RefSeq" id="WP_171691729.1">
    <property type="nucleotide sequence ID" value="NZ_WHOC01000133.1"/>
</dbReference>
<accession>A0ABX1Z669</accession>
<evidence type="ECO:0000259" key="4">
    <source>
        <dbReference type="PROSITE" id="PS01124"/>
    </source>
</evidence>
<dbReference type="SUPFAM" id="SSF51215">
    <property type="entry name" value="Regulatory protein AraC"/>
    <property type="match status" value="1"/>
</dbReference>
<reference evidence="5 6" key="1">
    <citation type="submission" date="2019-10" db="EMBL/GenBank/DDBJ databases">
        <title>Description of Paenibacillus choica sp. nov.</title>
        <authorList>
            <person name="Carlier A."/>
            <person name="Qi S."/>
        </authorList>
    </citation>
    <scope>NUCLEOTIDE SEQUENCE [LARGE SCALE GENOMIC DNA]</scope>
    <source>
        <strain evidence="5 6">LMG 31460</strain>
    </source>
</reference>
<dbReference type="InterPro" id="IPR018062">
    <property type="entry name" value="HTH_AraC-typ_CS"/>
</dbReference>
<evidence type="ECO:0000256" key="3">
    <source>
        <dbReference type="ARBA" id="ARBA00023163"/>
    </source>
</evidence>
<protein>
    <submittedName>
        <fullName evidence="5">Helix-turn-helix domain-containing protein</fullName>
    </submittedName>
</protein>
<dbReference type="Pfam" id="PF02311">
    <property type="entry name" value="AraC_binding"/>
    <property type="match status" value="1"/>
</dbReference>
<name>A0ABX1Z669_9BACL</name>
<dbReference type="SMART" id="SM00342">
    <property type="entry name" value="HTH_ARAC"/>
    <property type="match status" value="1"/>
</dbReference>
<dbReference type="Proteomes" id="UP000658690">
    <property type="component" value="Unassembled WGS sequence"/>
</dbReference>
<dbReference type="InterPro" id="IPR018060">
    <property type="entry name" value="HTH_AraC"/>
</dbReference>
<keyword evidence="1" id="KW-0805">Transcription regulation</keyword>
<keyword evidence="3" id="KW-0804">Transcription</keyword>
<evidence type="ECO:0000313" key="5">
    <source>
        <dbReference type="EMBL" id="NOU88743.1"/>
    </source>
</evidence>